<feature type="domain" description="Protein-glutamine gamma-glutamyltransferase-like C-terminal" evidence="2">
    <location>
        <begin position="15"/>
        <end position="78"/>
    </location>
</feature>
<evidence type="ECO:0000313" key="3">
    <source>
        <dbReference type="EMBL" id="KGM08365.1"/>
    </source>
</evidence>
<keyword evidence="4" id="KW-1185">Reference proteome</keyword>
<dbReference type="AlphaFoldDB" id="A0A0A0BKI8"/>
<protein>
    <submittedName>
        <fullName evidence="3">Lipoprotein</fullName>
    </submittedName>
</protein>
<dbReference type="Proteomes" id="UP000054314">
    <property type="component" value="Unassembled WGS sequence"/>
</dbReference>
<feature type="region of interest" description="Disordered" evidence="1">
    <location>
        <begin position="89"/>
        <end position="113"/>
    </location>
</feature>
<dbReference type="InterPro" id="IPR025403">
    <property type="entry name" value="TgpA-like_C"/>
</dbReference>
<keyword evidence="3" id="KW-0449">Lipoprotein</keyword>
<feature type="non-terminal residue" evidence="3">
    <location>
        <position position="1"/>
    </location>
</feature>
<accession>A0A0A0BKI8</accession>
<evidence type="ECO:0000256" key="1">
    <source>
        <dbReference type="SAM" id="MobiDB-lite"/>
    </source>
</evidence>
<sequence>ALAAQGRWSEAVLDRFRAVLRSLEERTVLDERPGRTAHEAAYEAARRLPEHTEALDRAARLFDDVCYGGTRAAEADHTWVQTLDETIVATRPAPATPQGPSPVSGPSLPVVTR</sequence>
<feature type="compositionally biased region" description="Low complexity" evidence="1">
    <location>
        <begin position="101"/>
        <end position="113"/>
    </location>
</feature>
<dbReference type="EMBL" id="AXCZ01000377">
    <property type="protein sequence ID" value="KGM08365.1"/>
    <property type="molecule type" value="Genomic_DNA"/>
</dbReference>
<comment type="caution">
    <text evidence="3">The sequence shown here is derived from an EMBL/GenBank/DDBJ whole genome shotgun (WGS) entry which is preliminary data.</text>
</comment>
<name>A0A0A0BKI8_9CELL</name>
<organism evidence="3 4">
    <name type="scientific">Cellulomonas bogoriensis 69B4 = DSM 16987</name>
    <dbReference type="NCBI Taxonomy" id="1386082"/>
    <lineage>
        <taxon>Bacteria</taxon>
        <taxon>Bacillati</taxon>
        <taxon>Actinomycetota</taxon>
        <taxon>Actinomycetes</taxon>
        <taxon>Micrococcales</taxon>
        <taxon>Cellulomonadaceae</taxon>
        <taxon>Cellulomonas</taxon>
    </lineage>
</organism>
<dbReference type="RefSeq" id="WP_156968612.1">
    <property type="nucleotide sequence ID" value="NZ_AXCZ01000377.1"/>
</dbReference>
<proteinExistence type="predicted"/>
<evidence type="ECO:0000313" key="4">
    <source>
        <dbReference type="Proteomes" id="UP000054314"/>
    </source>
</evidence>
<dbReference type="Pfam" id="PF13559">
    <property type="entry name" value="DUF4129"/>
    <property type="match status" value="1"/>
</dbReference>
<reference evidence="3 4" key="1">
    <citation type="submission" date="2013-08" db="EMBL/GenBank/DDBJ databases">
        <title>Genome sequencing of Cellulomonas bogoriensis 69B4.</title>
        <authorList>
            <person name="Chen F."/>
            <person name="Li Y."/>
            <person name="Wang G."/>
        </authorList>
    </citation>
    <scope>NUCLEOTIDE SEQUENCE [LARGE SCALE GENOMIC DNA]</scope>
    <source>
        <strain evidence="3 4">69B4</strain>
    </source>
</reference>
<gene>
    <name evidence="3" type="ORF">N869_11565</name>
</gene>
<dbReference type="OrthoDB" id="3389322at2"/>
<evidence type="ECO:0000259" key="2">
    <source>
        <dbReference type="Pfam" id="PF13559"/>
    </source>
</evidence>